<organism evidence="1 2">
    <name type="scientific">Gopherus agassizii</name>
    <name type="common">Agassiz's desert tortoise</name>
    <dbReference type="NCBI Taxonomy" id="38772"/>
    <lineage>
        <taxon>Eukaryota</taxon>
        <taxon>Metazoa</taxon>
        <taxon>Chordata</taxon>
        <taxon>Craniata</taxon>
        <taxon>Vertebrata</taxon>
        <taxon>Euteleostomi</taxon>
        <taxon>Archelosauria</taxon>
        <taxon>Testudinata</taxon>
        <taxon>Testudines</taxon>
        <taxon>Cryptodira</taxon>
        <taxon>Durocryptodira</taxon>
        <taxon>Testudinoidea</taxon>
        <taxon>Testudinidae</taxon>
        <taxon>Gopherus</taxon>
    </lineage>
</organism>
<protein>
    <submittedName>
        <fullName evidence="1">Uncharacterized protein</fullName>
    </submittedName>
</protein>
<dbReference type="AlphaFoldDB" id="A0A452GSZ5"/>
<reference evidence="1" key="3">
    <citation type="submission" date="2025-09" db="UniProtKB">
        <authorList>
            <consortium name="Ensembl"/>
        </authorList>
    </citation>
    <scope>IDENTIFICATION</scope>
</reference>
<dbReference type="Ensembl" id="ENSGAGT00000005669.1">
    <property type="protein sequence ID" value="ENSGAGP00000004847.1"/>
    <property type="gene ID" value="ENSGAGG00000003979.1"/>
</dbReference>
<reference evidence="2" key="1">
    <citation type="journal article" date="2017" name="PLoS ONE">
        <title>The Agassiz's desert tortoise genome provides a resource for the conservation of a threatened species.</title>
        <authorList>
            <person name="Tollis M."/>
            <person name="DeNardo D.F."/>
            <person name="Cornelius J.A."/>
            <person name="Dolby G.A."/>
            <person name="Edwards T."/>
            <person name="Henen B.T."/>
            <person name="Karl A.E."/>
            <person name="Murphy R.W."/>
            <person name="Kusumi K."/>
        </authorList>
    </citation>
    <scope>NUCLEOTIDE SEQUENCE [LARGE SCALE GENOMIC DNA]</scope>
</reference>
<evidence type="ECO:0000313" key="1">
    <source>
        <dbReference type="Ensembl" id="ENSGAGP00000004847.1"/>
    </source>
</evidence>
<sequence>MNSTRTWVHWPCEPVRSSTLGTRASLMGCTLLVSMALEKIRNGSGIGLAIELQHADQRNRLAARSDSSNVRTSPSRTGPVTFRMMDLLVSSMNSTRTWVHWPCEPVRSSTLGTRASLMGCTLLVSMALEAR</sequence>
<name>A0A452GSZ5_9SAUR</name>
<accession>A0A452GSZ5</accession>
<evidence type="ECO:0000313" key="2">
    <source>
        <dbReference type="Proteomes" id="UP000291020"/>
    </source>
</evidence>
<proteinExistence type="predicted"/>
<keyword evidence="2" id="KW-1185">Reference proteome</keyword>
<dbReference type="Proteomes" id="UP000291020">
    <property type="component" value="Unassembled WGS sequence"/>
</dbReference>
<reference evidence="1" key="2">
    <citation type="submission" date="2025-08" db="UniProtKB">
        <authorList>
            <consortium name="Ensembl"/>
        </authorList>
    </citation>
    <scope>IDENTIFICATION</scope>
</reference>